<reference evidence="1 2" key="1">
    <citation type="journal article" date="2015" name="Genome Announc.">
        <title>Complete Genome Sequence of Bacillus megaterium Siphophage Stahl.</title>
        <authorList>
            <person name="Brizendine A.M."/>
            <person name="Rousseau S."/>
            <person name="Hernandez A.C."/>
            <person name="Kuty Everett G.F."/>
        </authorList>
    </citation>
    <scope>NUCLEOTIDE SEQUENCE [LARGE SCALE GENOMIC DNA]</scope>
</reference>
<accession>A0A0E3JT35</accession>
<sequence>MLLLFFVEKKHAKNDIYNYRQVIKGGTK</sequence>
<dbReference type="RefSeq" id="YP_009203649.1">
    <property type="nucleotide sequence ID" value="NC_028856.1"/>
</dbReference>
<evidence type="ECO:0000313" key="2">
    <source>
        <dbReference type="Proteomes" id="UP000033015"/>
    </source>
</evidence>
<organism evidence="1 2">
    <name type="scientific">Bacillus phage Stahl</name>
    <dbReference type="NCBI Taxonomy" id="1610832"/>
    <lineage>
        <taxon>Viruses</taxon>
        <taxon>Duplodnaviria</taxon>
        <taxon>Heunggongvirae</taxon>
        <taxon>Uroviricota</taxon>
        <taxon>Caudoviricetes</taxon>
        <taxon>Slashvirus</taxon>
        <taxon>Slashvirus stahl</taxon>
    </lineage>
</organism>
<dbReference type="Proteomes" id="UP000033015">
    <property type="component" value="Segment"/>
</dbReference>
<protein>
    <submittedName>
        <fullName evidence="1">Uncharacterized protein</fullName>
    </submittedName>
</protein>
<reference evidence="2" key="2">
    <citation type="submission" date="2015-01" db="EMBL/GenBank/DDBJ databases">
        <title>Complete Genome of Bacillus megaterium Siphophage Stahl.</title>
        <authorList>
            <person name="Brizendine A.M."/>
            <person name="Rousseau S."/>
            <person name="Hernandez A.C."/>
            <person name="Everett G.F.K."/>
        </authorList>
    </citation>
    <scope>NUCLEOTIDE SEQUENCE [LARGE SCALE GENOMIC DNA]</scope>
</reference>
<gene>
    <name evidence="1" type="ORF">CPT_Stahl45</name>
</gene>
<keyword evidence="2" id="KW-1185">Reference proteome</keyword>
<dbReference type="EMBL" id="KP696447">
    <property type="protein sequence ID" value="AKA61473.1"/>
    <property type="molecule type" value="Genomic_DNA"/>
</dbReference>
<dbReference type="GeneID" id="26647848"/>
<name>A0A0E3JT35_9CAUD</name>
<evidence type="ECO:0000313" key="1">
    <source>
        <dbReference type="EMBL" id="AKA61473.1"/>
    </source>
</evidence>
<proteinExistence type="predicted"/>
<dbReference type="KEGG" id="vg:26647848"/>